<dbReference type="PANTHER" id="PTHR43032">
    <property type="entry name" value="PROTEIN-METHIONINE-SULFOXIDE REDUCTASE"/>
    <property type="match status" value="1"/>
</dbReference>
<evidence type="ECO:0000256" key="3">
    <source>
        <dbReference type="ARBA" id="ARBA00022692"/>
    </source>
</evidence>
<evidence type="ECO:0000259" key="7">
    <source>
        <dbReference type="Pfam" id="PF00174"/>
    </source>
</evidence>
<dbReference type="GO" id="GO:0005886">
    <property type="term" value="C:plasma membrane"/>
    <property type="evidence" value="ECO:0007669"/>
    <property type="project" value="UniProtKB-SubCell"/>
</dbReference>
<dbReference type="eggNOG" id="COG4117">
    <property type="taxonomic scope" value="Bacteria"/>
</dbReference>
<dbReference type="Proteomes" id="UP000001883">
    <property type="component" value="Chromosome"/>
</dbReference>
<dbReference type="EMBL" id="AP011540">
    <property type="protein sequence ID" value="BAI64144.1"/>
    <property type="molecule type" value="Genomic_DNA"/>
</dbReference>
<evidence type="ECO:0000313" key="9">
    <source>
        <dbReference type="EMBL" id="BAI64144.1"/>
    </source>
</evidence>
<reference evidence="9 10" key="2">
    <citation type="journal article" date="2010" name="J Osaka Dent Univ">
        <title>Isolation and identification of Rothia mucilaginosa from persistent apical periodontitis lesions.</title>
        <authorList>
            <person name="Yamane K."/>
            <person name="Yoshida M."/>
            <person name="Fujihira T."/>
            <person name="Baba T."/>
            <person name="Tsuji N."/>
            <person name="Hayashi H."/>
            <person name="Sugimori C."/>
            <person name="Yamanaka T."/>
            <person name="Mashimo C."/>
            <person name="Nambu T."/>
            <person name="Kawai H."/>
            <person name="Fukushima H."/>
        </authorList>
    </citation>
    <scope>NUCLEOTIDE SEQUENCE [LARGE SCALE GENOMIC DNA]</scope>
    <source>
        <strain evidence="9 10">DY-18</strain>
    </source>
</reference>
<keyword evidence="4 6" id="KW-1133">Transmembrane helix</keyword>
<evidence type="ECO:0000256" key="5">
    <source>
        <dbReference type="ARBA" id="ARBA00023136"/>
    </source>
</evidence>
<dbReference type="SUPFAM" id="SSF56524">
    <property type="entry name" value="Oxidoreductase molybdopterin-binding domain"/>
    <property type="match status" value="1"/>
</dbReference>
<dbReference type="Gene3D" id="3.90.420.10">
    <property type="entry name" value="Oxidoreductase, molybdopterin-binding domain"/>
    <property type="match status" value="1"/>
</dbReference>
<name>D2NR68_ROTMD</name>
<keyword evidence="5 6" id="KW-0472">Membrane</keyword>
<reference evidence="10" key="1">
    <citation type="submission" date="2009-07" db="EMBL/GenBank/DDBJ databases">
        <title>Complete genome sequence of Rothia mucilaginosa DJ.</title>
        <authorList>
            <person name="Yamane K."/>
            <person name="Nambu T."/>
            <person name="Mashimo C."/>
            <person name="Sugimori C."/>
            <person name="Yamanaka T."/>
            <person name="Leung K."/>
            <person name="Fukushima H."/>
        </authorList>
    </citation>
    <scope>NUCLEOTIDE SEQUENCE [LARGE SCALE GENOMIC DNA]</scope>
    <source>
        <strain evidence="10">DY-18</strain>
    </source>
</reference>
<dbReference type="Pfam" id="PF00174">
    <property type="entry name" value="Oxidored_molyb"/>
    <property type="match status" value="1"/>
</dbReference>
<organism evidence="9 10">
    <name type="scientific">Rothia mucilaginosa (strain DY-18)</name>
    <name type="common">Stomatococcus mucilaginosus</name>
    <dbReference type="NCBI Taxonomy" id="680646"/>
    <lineage>
        <taxon>Bacteria</taxon>
        <taxon>Bacillati</taxon>
        <taxon>Actinomycetota</taxon>
        <taxon>Actinomycetes</taxon>
        <taxon>Micrococcales</taxon>
        <taxon>Micrococcaceae</taxon>
        <taxon>Rothia</taxon>
    </lineage>
</organism>
<dbReference type="InterPro" id="IPR016174">
    <property type="entry name" value="Di-haem_cyt_TM"/>
</dbReference>
<feature type="domain" description="Cytochrome b561 bacterial/Ni-hydrogenase" evidence="8">
    <location>
        <begin position="29"/>
        <end position="251"/>
    </location>
</feature>
<dbReference type="InterPro" id="IPR000572">
    <property type="entry name" value="OxRdtase_Mopterin-bd_dom"/>
</dbReference>
<gene>
    <name evidence="9" type="ordered locus">RMDY18_03120</name>
</gene>
<feature type="domain" description="Oxidoreductase molybdopterin-binding" evidence="7">
    <location>
        <begin position="364"/>
        <end position="507"/>
    </location>
</feature>
<dbReference type="STRING" id="680646.RMDY18_03120"/>
<keyword evidence="2" id="KW-1003">Cell membrane</keyword>
<evidence type="ECO:0000256" key="1">
    <source>
        <dbReference type="ARBA" id="ARBA00004651"/>
    </source>
</evidence>
<dbReference type="InterPro" id="IPR011577">
    <property type="entry name" value="Cyt_b561_bac/Ni-Hgenase"/>
</dbReference>
<feature type="transmembrane region" description="Helical" evidence="6">
    <location>
        <begin position="267"/>
        <end position="291"/>
    </location>
</feature>
<proteinExistence type="predicted"/>
<protein>
    <submittedName>
        <fullName evidence="9">Sulfite oxidase</fullName>
    </submittedName>
</protein>
<dbReference type="HOGENOM" id="CLU_032973_0_0_11"/>
<evidence type="ECO:0000256" key="2">
    <source>
        <dbReference type="ARBA" id="ARBA00022475"/>
    </source>
</evidence>
<dbReference type="eggNOG" id="COG2041">
    <property type="taxonomic scope" value="Bacteria"/>
</dbReference>
<feature type="transmembrane region" description="Helical" evidence="6">
    <location>
        <begin position="227"/>
        <end position="247"/>
    </location>
</feature>
<comment type="subcellular location">
    <subcellularLocation>
        <location evidence="1">Cell membrane</location>
        <topology evidence="1">Multi-pass membrane protein</topology>
    </subcellularLocation>
</comment>
<dbReference type="InterPro" id="IPR036374">
    <property type="entry name" value="OxRdtase_Mopterin-bd_sf"/>
</dbReference>
<dbReference type="AlphaFoldDB" id="D2NR68"/>
<evidence type="ECO:0000259" key="8">
    <source>
        <dbReference type="Pfam" id="PF01292"/>
    </source>
</evidence>
<evidence type="ECO:0000256" key="6">
    <source>
        <dbReference type="SAM" id="Phobius"/>
    </source>
</evidence>
<keyword evidence="3 6" id="KW-0812">Transmembrane</keyword>
<evidence type="ECO:0000313" key="10">
    <source>
        <dbReference type="Proteomes" id="UP000001883"/>
    </source>
</evidence>
<accession>D2NR68</accession>
<dbReference type="Pfam" id="PF01292">
    <property type="entry name" value="Ni_hydr_CYTB"/>
    <property type="match status" value="1"/>
</dbReference>
<feature type="transmembrane region" description="Helical" evidence="6">
    <location>
        <begin position="181"/>
        <end position="206"/>
    </location>
</feature>
<sequence length="531" mass="60868">MSAHTVISEGKIMHQLLLTASTGGVELDFPSWLRITHFINFIMMGFLIRSGWEVLASHPRLYWNNQCTPGSEWLKFTKDKVSTVPGEFTARDDQRRLSPLISLPGNGQIGLGRAWHALVTFIWIANGLVYVSLLFLTGQWRRIVPTSWDIIPQAWESIQIYAGFQIPSIEHFQPYDALQQIMYFTVVFIVAPLMIATGPIMSPAFCGRFPGYVRLFRNRQTARSIHFLGMAFYCVFTVIHVALVFVVHPQYNIAHMMLNKPYNEVDAAQFAQAVTMLIGGIVFAVALWIFASYWSLRDLRFTQTFIWGLTQPIRNVLLDRISSRQVQKKTFTDADISPFHWVNTRPPTERESTEWNRLKEHEFVDYRLELGGLVKESKSLSIDELKQLGKEVNITMHTCMQGWTGIAKWEGVRLRDVLALVEKTDEARYVMVTSFGHVGHTYDGRPTEPYYECLDISMAMEDETILAWGMNDKPLPDVYGGPLRLRADSMHGYKMVKWVQKIEWIKDYHDVGDGQGGSREDSGLQHFDARA</sequence>
<dbReference type="GO" id="GO:0009055">
    <property type="term" value="F:electron transfer activity"/>
    <property type="evidence" value="ECO:0007669"/>
    <property type="project" value="InterPro"/>
</dbReference>
<reference evidence="9 10" key="3">
    <citation type="journal article" date="2010" name="Sequencing">
        <title>Complete Genome Sequence of Rothia mucilaginosa DY-18: A Clinical Isolate with Dense Meshwork-Like Structures from a Persistent Apical Periodontitis Lesion.</title>
        <authorList>
            <person name="Yamane K."/>
            <person name="Nambu T."/>
            <person name="Yamanaka T."/>
            <person name="Mashimo C."/>
            <person name="Sugimori C."/>
            <person name="Leung K.-P."/>
            <person name="Fukushima H."/>
        </authorList>
    </citation>
    <scope>NUCLEOTIDE SEQUENCE [LARGE SCALE GENOMIC DNA]</scope>
    <source>
        <strain evidence="9 10">DY-18</strain>
    </source>
</reference>
<feature type="transmembrane region" description="Helical" evidence="6">
    <location>
        <begin position="114"/>
        <end position="136"/>
    </location>
</feature>
<dbReference type="KEGG" id="rmu:RMDY18_03120"/>
<dbReference type="SUPFAM" id="SSF81342">
    <property type="entry name" value="Transmembrane di-heme cytochromes"/>
    <property type="match status" value="1"/>
</dbReference>
<keyword evidence="10" id="KW-1185">Reference proteome</keyword>
<dbReference type="Gene3D" id="1.20.950.20">
    <property type="entry name" value="Transmembrane di-heme cytochromes, Chain C"/>
    <property type="match status" value="1"/>
</dbReference>
<dbReference type="GO" id="GO:0022904">
    <property type="term" value="P:respiratory electron transport chain"/>
    <property type="evidence" value="ECO:0007669"/>
    <property type="project" value="InterPro"/>
</dbReference>
<evidence type="ECO:0000256" key="4">
    <source>
        <dbReference type="ARBA" id="ARBA00022989"/>
    </source>
</evidence>